<comment type="similarity">
    <text evidence="2">Belongs to the class-I pyridoxal-phosphate-dependent aminotransferase family.</text>
</comment>
<dbReference type="PANTHER" id="PTHR46383:SF1">
    <property type="entry name" value="ASPARTATE AMINOTRANSFERASE"/>
    <property type="match status" value="1"/>
</dbReference>
<evidence type="ECO:0000256" key="3">
    <source>
        <dbReference type="ARBA" id="ARBA00022576"/>
    </source>
</evidence>
<keyword evidence="8" id="KW-1185">Reference proteome</keyword>
<evidence type="ECO:0000256" key="1">
    <source>
        <dbReference type="ARBA" id="ARBA00001933"/>
    </source>
</evidence>
<dbReference type="InterPro" id="IPR004839">
    <property type="entry name" value="Aminotransferase_I/II_large"/>
</dbReference>
<dbReference type="GO" id="GO:0030170">
    <property type="term" value="F:pyridoxal phosphate binding"/>
    <property type="evidence" value="ECO:0007669"/>
    <property type="project" value="InterPro"/>
</dbReference>
<dbReference type="InterPro" id="IPR050596">
    <property type="entry name" value="AspAT/PAT-like"/>
</dbReference>
<feature type="domain" description="Aminotransferase class I/classII large" evidence="6">
    <location>
        <begin position="76"/>
        <end position="419"/>
    </location>
</feature>
<dbReference type="OrthoDB" id="9762162at2"/>
<dbReference type="EMBL" id="CP022315">
    <property type="protein sequence ID" value="ASK64347.1"/>
    <property type="molecule type" value="Genomic_DNA"/>
</dbReference>
<accession>A0A220U8A0</accession>
<evidence type="ECO:0000313" key="8">
    <source>
        <dbReference type="Proteomes" id="UP000198312"/>
    </source>
</evidence>
<dbReference type="Gene3D" id="3.40.640.10">
    <property type="entry name" value="Type I PLP-dependent aspartate aminotransferase-like (Major domain)"/>
    <property type="match status" value="1"/>
</dbReference>
<sequence length="429" mass="48328">MYNELAMKLNQVIETQDANIYKMLSELGKSMFFPKGIVSQGIEAQQKAHRFNATIGMATEDRQPMHLSLFQEKLSAYDPKDLYPYAPPAGKMELRQEWKKKLVRDNPSLANKEFSLPIVTSSLTHGLSIVGDLFLEEGDTVVVPEKFWDNYNLTFDVRHRSHQVTYPLFTANNTFNVKGMEEAIFACTGGKVVIVLNFPHNPTGYTPSEQEVTEILTAIEKAADAGISVIAVADDAYFGLVYEGSFKESIFARLVGMHPRVLPIKIDGATKEHFAWGFRIGFLTFGVTDKAVQDALENKVMGAIRGSVSSSSHPGQTFVLDALQNPNFEQQRQRNFTVMESRWKRVKEIVSNEKYRDAFEPYPFNSGYFVCLKLKSVKAERLREHLLQRYGVGVISIGETDIRIAFSCVDEADLGELFELVYQGCKELG</sequence>
<dbReference type="GO" id="GO:0006520">
    <property type="term" value="P:amino acid metabolic process"/>
    <property type="evidence" value="ECO:0007669"/>
    <property type="project" value="InterPro"/>
</dbReference>
<keyword evidence="5" id="KW-0663">Pyridoxal phosphate</keyword>
<dbReference type="CDD" id="cd00609">
    <property type="entry name" value="AAT_like"/>
    <property type="match status" value="1"/>
</dbReference>
<dbReference type="GO" id="GO:0008483">
    <property type="term" value="F:transaminase activity"/>
    <property type="evidence" value="ECO:0007669"/>
    <property type="project" value="UniProtKB-KW"/>
</dbReference>
<keyword evidence="3" id="KW-0032">Aminotransferase</keyword>
<name>A0A220U8A0_9BACI</name>
<dbReference type="Gene3D" id="3.90.1150.10">
    <property type="entry name" value="Aspartate Aminotransferase, domain 1"/>
    <property type="match status" value="1"/>
</dbReference>
<keyword evidence="4" id="KW-0808">Transferase</keyword>
<reference evidence="7 8" key="1">
    <citation type="submission" date="2017-07" db="EMBL/GenBank/DDBJ databases">
        <title>Virgibacillus sp. LM2416.</title>
        <authorList>
            <person name="Tak E.J."/>
            <person name="Bae J.-W."/>
        </authorList>
    </citation>
    <scope>NUCLEOTIDE SEQUENCE [LARGE SCALE GENOMIC DNA]</scope>
    <source>
        <strain evidence="7 8">LM2416</strain>
    </source>
</reference>
<dbReference type="NCBIfam" id="NF006388">
    <property type="entry name" value="PRK08637.1"/>
    <property type="match status" value="1"/>
</dbReference>
<dbReference type="SUPFAM" id="SSF53383">
    <property type="entry name" value="PLP-dependent transferases"/>
    <property type="match status" value="1"/>
</dbReference>
<organism evidence="7 8">
    <name type="scientific">Virgibacillus phasianinus</name>
    <dbReference type="NCBI Taxonomy" id="2017483"/>
    <lineage>
        <taxon>Bacteria</taxon>
        <taxon>Bacillati</taxon>
        <taxon>Bacillota</taxon>
        <taxon>Bacilli</taxon>
        <taxon>Bacillales</taxon>
        <taxon>Bacillaceae</taxon>
        <taxon>Virgibacillus</taxon>
    </lineage>
</organism>
<gene>
    <name evidence="7" type="ORF">CFK37_09185</name>
</gene>
<dbReference type="KEGG" id="vil:CFK37_09185"/>
<dbReference type="Pfam" id="PF00155">
    <property type="entry name" value="Aminotran_1_2"/>
    <property type="match status" value="1"/>
</dbReference>
<dbReference type="AlphaFoldDB" id="A0A220U8A0"/>
<dbReference type="Proteomes" id="UP000198312">
    <property type="component" value="Chromosome"/>
</dbReference>
<dbReference type="PANTHER" id="PTHR46383">
    <property type="entry name" value="ASPARTATE AMINOTRANSFERASE"/>
    <property type="match status" value="1"/>
</dbReference>
<dbReference type="InterPro" id="IPR015422">
    <property type="entry name" value="PyrdxlP-dep_Trfase_small"/>
</dbReference>
<comment type="cofactor">
    <cofactor evidence="1">
        <name>pyridoxal 5'-phosphate</name>
        <dbReference type="ChEBI" id="CHEBI:597326"/>
    </cofactor>
</comment>
<evidence type="ECO:0000256" key="2">
    <source>
        <dbReference type="ARBA" id="ARBA00007441"/>
    </source>
</evidence>
<dbReference type="InterPro" id="IPR015421">
    <property type="entry name" value="PyrdxlP-dep_Trfase_major"/>
</dbReference>
<dbReference type="InterPro" id="IPR015424">
    <property type="entry name" value="PyrdxlP-dep_Trfase"/>
</dbReference>
<evidence type="ECO:0000256" key="4">
    <source>
        <dbReference type="ARBA" id="ARBA00022679"/>
    </source>
</evidence>
<protein>
    <recommendedName>
        <fullName evidence="6">Aminotransferase class I/classII large domain-containing protein</fullName>
    </recommendedName>
</protein>
<evidence type="ECO:0000256" key="5">
    <source>
        <dbReference type="ARBA" id="ARBA00022898"/>
    </source>
</evidence>
<evidence type="ECO:0000259" key="6">
    <source>
        <dbReference type="Pfam" id="PF00155"/>
    </source>
</evidence>
<evidence type="ECO:0000313" key="7">
    <source>
        <dbReference type="EMBL" id="ASK64347.1"/>
    </source>
</evidence>
<proteinExistence type="inferred from homology"/>